<dbReference type="InterPro" id="IPR036047">
    <property type="entry name" value="F-box-like_dom_sf"/>
</dbReference>
<dbReference type="SMART" id="SM00256">
    <property type="entry name" value="FBOX"/>
    <property type="match status" value="1"/>
</dbReference>
<sequence length="459" mass="51754">MVKCGRNHQRDEDQEDNFLSSYQLDQCDWEKRLRRAKTVNILALSVRKEYREKLRSSGVLRKTLSRSKDIEFFRTIPVEILLEILEYLHPIDLLQLMKAHPAFRELLKDCSCTSVWRSTFGNYSDIPKIPSNLTGYKWADLLFNPSICEKCGASPAPPSITFHRRWCGGCIRKEFIPTYECYNQYGRSVKNLARDAKIIMISPSVEGANNSSDSFNKAELCGIRSALQRLKIAIAASVPDAKEALESYKLERRELSRTNTAQLLSMGNILSEYAPLQSTFDSSLLDAKARFKRLGFEPADVDKAVFDEQILTNLVNTTGISKLRKRTSASAFVQGVHKDYCISFLPATWAYLPTFSAVMQFDSVLRLFSAPRDDPLVDEDVLKLLPQEVDDWTTQTMNQLISFLPSPSSCAQEFCGSTISPDLSALNLGSSHGLSVSVEHEDWKMINMIVGTESPSGVR</sequence>
<dbReference type="OrthoDB" id="2322499at2759"/>
<accession>A0A067TRT7</accession>
<dbReference type="Pfam" id="PF12937">
    <property type="entry name" value="F-box-like"/>
    <property type="match status" value="1"/>
</dbReference>
<dbReference type="HOGENOM" id="CLU_595869_0_0_1"/>
<reference evidence="3" key="1">
    <citation type="journal article" date="2014" name="Proc. Natl. Acad. Sci. U.S.A.">
        <title>Extensive sampling of basidiomycete genomes demonstrates inadequacy of the white-rot/brown-rot paradigm for wood decay fungi.</title>
        <authorList>
            <person name="Riley R."/>
            <person name="Salamov A.A."/>
            <person name="Brown D.W."/>
            <person name="Nagy L.G."/>
            <person name="Floudas D."/>
            <person name="Held B.W."/>
            <person name="Levasseur A."/>
            <person name="Lombard V."/>
            <person name="Morin E."/>
            <person name="Otillar R."/>
            <person name="Lindquist E.A."/>
            <person name="Sun H."/>
            <person name="LaButti K.M."/>
            <person name="Schmutz J."/>
            <person name="Jabbour D."/>
            <person name="Luo H."/>
            <person name="Baker S.E."/>
            <person name="Pisabarro A.G."/>
            <person name="Walton J.D."/>
            <person name="Blanchette R.A."/>
            <person name="Henrissat B."/>
            <person name="Martin F."/>
            <person name="Cullen D."/>
            <person name="Hibbett D.S."/>
            <person name="Grigoriev I.V."/>
        </authorList>
    </citation>
    <scope>NUCLEOTIDE SEQUENCE [LARGE SCALE GENOMIC DNA]</scope>
    <source>
        <strain evidence="3">CBS 339.88</strain>
    </source>
</reference>
<dbReference type="Proteomes" id="UP000027222">
    <property type="component" value="Unassembled WGS sequence"/>
</dbReference>
<evidence type="ECO:0000313" key="3">
    <source>
        <dbReference type="Proteomes" id="UP000027222"/>
    </source>
</evidence>
<dbReference type="EMBL" id="KL142367">
    <property type="protein sequence ID" value="KDR85925.1"/>
    <property type="molecule type" value="Genomic_DNA"/>
</dbReference>
<proteinExistence type="predicted"/>
<name>A0A067TRT7_GALM3</name>
<dbReference type="InterPro" id="IPR001810">
    <property type="entry name" value="F-box_dom"/>
</dbReference>
<dbReference type="STRING" id="685588.A0A067TRT7"/>
<keyword evidence="3" id="KW-1185">Reference proteome</keyword>
<dbReference type="AlphaFoldDB" id="A0A067TRT7"/>
<gene>
    <name evidence="2" type="ORF">GALMADRAFT_132550</name>
</gene>
<organism evidence="2 3">
    <name type="scientific">Galerina marginata (strain CBS 339.88)</name>
    <dbReference type="NCBI Taxonomy" id="685588"/>
    <lineage>
        <taxon>Eukaryota</taxon>
        <taxon>Fungi</taxon>
        <taxon>Dikarya</taxon>
        <taxon>Basidiomycota</taxon>
        <taxon>Agaricomycotina</taxon>
        <taxon>Agaricomycetes</taxon>
        <taxon>Agaricomycetidae</taxon>
        <taxon>Agaricales</taxon>
        <taxon>Agaricineae</taxon>
        <taxon>Strophariaceae</taxon>
        <taxon>Galerina</taxon>
    </lineage>
</organism>
<dbReference type="SUPFAM" id="SSF81383">
    <property type="entry name" value="F-box domain"/>
    <property type="match status" value="1"/>
</dbReference>
<dbReference type="PROSITE" id="PS50181">
    <property type="entry name" value="FBOX"/>
    <property type="match status" value="1"/>
</dbReference>
<evidence type="ECO:0000259" key="1">
    <source>
        <dbReference type="PROSITE" id="PS50181"/>
    </source>
</evidence>
<protein>
    <recommendedName>
        <fullName evidence="1">F-box domain-containing protein</fullName>
    </recommendedName>
</protein>
<feature type="domain" description="F-box" evidence="1">
    <location>
        <begin position="70"/>
        <end position="119"/>
    </location>
</feature>
<dbReference type="Gene3D" id="1.20.1280.50">
    <property type="match status" value="1"/>
</dbReference>
<evidence type="ECO:0000313" key="2">
    <source>
        <dbReference type="EMBL" id="KDR85925.1"/>
    </source>
</evidence>